<evidence type="ECO:0000259" key="24">
    <source>
        <dbReference type="PROSITE" id="PS50003"/>
    </source>
</evidence>
<protein>
    <recommendedName>
        <fullName evidence="21">Diacylglycerol kinase</fullName>
        <shortName evidence="21">DAG kinase</shortName>
        <ecNumber evidence="21">2.7.1.107</ecNumber>
    </recommendedName>
</protein>
<evidence type="ECO:0000313" key="28">
    <source>
        <dbReference type="EMBL" id="KAG9494328.1"/>
    </source>
</evidence>
<keyword evidence="13 21" id="KW-0418">Kinase</keyword>
<gene>
    <name evidence="28" type="ORF">GDO78_001927</name>
</gene>
<evidence type="ECO:0000256" key="4">
    <source>
        <dbReference type="ARBA" id="ARBA00009280"/>
    </source>
</evidence>
<dbReference type="Pfam" id="PF00781">
    <property type="entry name" value="DAGK_cat"/>
    <property type="match status" value="1"/>
</dbReference>
<evidence type="ECO:0000256" key="11">
    <source>
        <dbReference type="ARBA" id="ARBA00022741"/>
    </source>
</evidence>
<keyword evidence="14" id="KW-0862">Zinc</keyword>
<feature type="domain" description="SAM" evidence="26">
    <location>
        <begin position="1120"/>
        <end position="1163"/>
    </location>
</feature>
<feature type="domain" description="Phorbol-ester/DAG-type" evidence="25">
    <location>
        <begin position="153"/>
        <end position="203"/>
    </location>
</feature>
<evidence type="ECO:0000256" key="17">
    <source>
        <dbReference type="ARBA" id="ARBA00023136"/>
    </source>
</evidence>
<dbReference type="PROSITE" id="PS00479">
    <property type="entry name" value="ZF_DAG_PE_1"/>
    <property type="match status" value="1"/>
</dbReference>
<comment type="subcellular location">
    <subcellularLocation>
        <location evidence="1">Cell membrane</location>
    </subcellularLocation>
    <subcellularLocation>
        <location evidence="2">Cytoplasm</location>
    </subcellularLocation>
</comment>
<dbReference type="SMART" id="SM00045">
    <property type="entry name" value="DAGKa"/>
    <property type="match status" value="1"/>
</dbReference>
<dbReference type="InterPro" id="IPR017438">
    <property type="entry name" value="ATP-NAD_kinase_N"/>
</dbReference>
<keyword evidence="7" id="KW-0597">Phosphoprotein</keyword>
<dbReference type="EMBL" id="WNTK01000001">
    <property type="protein sequence ID" value="KAG9494328.1"/>
    <property type="molecule type" value="Genomic_DNA"/>
</dbReference>
<evidence type="ECO:0000256" key="2">
    <source>
        <dbReference type="ARBA" id="ARBA00004496"/>
    </source>
</evidence>
<sequence>MAASLVATAPGVPAEDSSDSEPEPEPQKLRRKVSTSGQIRRKAIVKEGHLQKQTSSFQRWRRRYFKLRGRTLYYAKTAKSIIFEEIDITDASVAESSTKNLNNSFTVFTPFRKLILSADNRKDMEEWMAALKSVQNRELFESAQYSMDHFSGMHNWYACSHARPTYCNVCREALSGVTSHGLSCEVCKFKSHRRCAVRATNNCKWTTLASIGKDIIEDEDGVSMPHQWLEGNLPVSAKCTVCDKTCGSVLRLQDWQCLWCKAAVHSSCKEILPKKCPLGQCKVSVIPPTALNSIDSDGFWKATCPPSCTSPLLVFVNSKSGDNQGVKFLRRFKQLLNPAQVFDLMNGGPHLGLRLFQKFDTFRILVCGGDGSVGWVLSEIDTLNLHKQCQLGVLPLGTGNDLARVLGWGSACDDDTQLPQILEKLERAGTKMLDRWSIMVYETKLPARAPDLCTSTEPTEDCEVQQILVYEDSVAAHLSQILSSDQHSVVISSAKVLCETVKDFVARVGKAYERMTESCEESETMAGKCSLLREKLDSLLNTLNEESQSTSVLSQPPPTISEEGEESSETVACLAAISPSPGRQQSFRPREQLMLRANSLKKAIRQIIEQAEKAVDEQNAQTPNSEEFLLPFNTEDGKEHIITSSANVHGGSALPRIRGSSRGAKTEKNSSKIALSAGATASLPIANSQGDHLYPSMRPGMTVSLPVNPLMNRLLINADSFSAEPDNLDCYTEKCVMNNYFGIGLDAKISLDFNNKRDEHPKKCRSRTKNMMWYGVLGTKELLQRTYKNLEQKVLLECDGVPIPLPSLQGIAVLNIPSYAGGTNFWGGNKEDDTFAAPSFDDKILEVVAVFGSMQMAVSRVIKLQHHRIAQCRTVQITVLGDEGIPVQVDGEAWVQPPGYIRIVHKNRTQTLTRDRAFESTLKSWEDKQKCELSRQTSTPLSPTSLYPEALSEEEAAQVSRFGQAAGGLIHSIKEIAVSHESMEQELAHAVNASSKSMEKVYSKNSEGLNCTHVMEMVTNVRALLNETELLLTGKMALLLDPPQKEQLTMSLSNTEQELRKLADIPWLCQNTEPGEEEGALEYSKLRRSSRFRLVNKFKKEKNTKNKETRSSTGAPAHLWGTEEVSLWLERLSLSEYKEVFTRHDIRGCELLHLERRDLKVSLTDVRPKVESGPFLLFVYV</sequence>
<dbReference type="SUPFAM" id="SSF47769">
    <property type="entry name" value="SAM/Pointed domain"/>
    <property type="match status" value="1"/>
</dbReference>
<dbReference type="PROSITE" id="PS50105">
    <property type="entry name" value="SAM_DOMAIN"/>
    <property type="match status" value="1"/>
</dbReference>
<feature type="compositionally biased region" description="Polar residues" evidence="23">
    <location>
        <begin position="545"/>
        <end position="554"/>
    </location>
</feature>
<dbReference type="PANTHER" id="PTHR11255:SF30">
    <property type="entry name" value="DIACYLGLYCEROL KINASE DELTA"/>
    <property type="match status" value="1"/>
</dbReference>
<feature type="region of interest" description="Disordered" evidence="23">
    <location>
        <begin position="1"/>
        <end position="38"/>
    </location>
</feature>
<dbReference type="FunFam" id="3.40.50.10330:FF:000001">
    <property type="entry name" value="Diacylglycerol kinase"/>
    <property type="match status" value="1"/>
</dbReference>
<evidence type="ECO:0000256" key="8">
    <source>
        <dbReference type="ARBA" id="ARBA00022679"/>
    </source>
</evidence>
<dbReference type="InterPro" id="IPR037607">
    <property type="entry name" value="DGK"/>
</dbReference>
<dbReference type="SMART" id="SM00233">
    <property type="entry name" value="PH"/>
    <property type="match status" value="1"/>
</dbReference>
<dbReference type="SUPFAM" id="SSF111331">
    <property type="entry name" value="NAD kinase/diacylglycerol kinase-like"/>
    <property type="match status" value="1"/>
</dbReference>
<reference evidence="28" key="1">
    <citation type="thesis" date="2020" institute="ProQuest LLC" country="789 East Eisenhower Parkway, Ann Arbor, MI, USA">
        <title>Comparative Genomics and Chromosome Evolution.</title>
        <authorList>
            <person name="Mudd A.B."/>
        </authorList>
    </citation>
    <scope>NUCLEOTIDE SEQUENCE</scope>
    <source>
        <strain evidence="28">HN-11 Male</strain>
        <tissue evidence="28">Kidney and liver</tissue>
    </source>
</reference>
<dbReference type="GO" id="GO:0005886">
    <property type="term" value="C:plasma membrane"/>
    <property type="evidence" value="ECO:0007669"/>
    <property type="project" value="UniProtKB-SubCell"/>
</dbReference>
<comment type="caution">
    <text evidence="28">The sequence shown here is derived from an EMBL/GenBank/DDBJ whole genome shotgun (WGS) entry which is preliminary data.</text>
</comment>
<dbReference type="InterPro" id="IPR016064">
    <property type="entry name" value="NAD/diacylglycerol_kinase_sf"/>
</dbReference>
<dbReference type="GO" id="GO:0046486">
    <property type="term" value="P:glycerolipid metabolic process"/>
    <property type="evidence" value="ECO:0007669"/>
    <property type="project" value="UniProtKB-UniPathway"/>
</dbReference>
<dbReference type="Gene3D" id="2.30.29.30">
    <property type="entry name" value="Pleckstrin-homology domain (PH domain)/Phosphotyrosine-binding domain (PTB)"/>
    <property type="match status" value="1"/>
</dbReference>
<comment type="catalytic activity">
    <reaction evidence="19">
        <text>a 1,2-diacyl-sn-glycerol + ATP = a 1,2-diacyl-sn-glycero-3-phosphate + ADP + H(+)</text>
        <dbReference type="Rhea" id="RHEA:10272"/>
        <dbReference type="ChEBI" id="CHEBI:15378"/>
        <dbReference type="ChEBI" id="CHEBI:17815"/>
        <dbReference type="ChEBI" id="CHEBI:30616"/>
        <dbReference type="ChEBI" id="CHEBI:58608"/>
        <dbReference type="ChEBI" id="CHEBI:456216"/>
        <dbReference type="EC" id="2.7.1.107"/>
    </reaction>
    <physiologicalReaction direction="left-to-right" evidence="19">
        <dbReference type="Rhea" id="RHEA:10273"/>
    </physiologicalReaction>
</comment>
<dbReference type="GO" id="GO:0005524">
    <property type="term" value="F:ATP binding"/>
    <property type="evidence" value="ECO:0007669"/>
    <property type="project" value="UniProtKB-KW"/>
</dbReference>
<evidence type="ECO:0000256" key="9">
    <source>
        <dbReference type="ARBA" id="ARBA00022723"/>
    </source>
</evidence>
<evidence type="ECO:0000256" key="19">
    <source>
        <dbReference type="ARBA" id="ARBA00023411"/>
    </source>
</evidence>
<comment type="pathway">
    <text evidence="20">Glycerolipid metabolism.</text>
</comment>
<keyword evidence="6" id="KW-0963">Cytoplasm</keyword>
<keyword evidence="12" id="KW-0863">Zinc-finger</keyword>
<keyword evidence="16" id="KW-0443">Lipid metabolism</keyword>
<dbReference type="FunFam" id="2.30.29.30:FF:000060">
    <property type="entry name" value="Diacylglycerol kinase"/>
    <property type="match status" value="1"/>
</dbReference>
<dbReference type="Pfam" id="PF00169">
    <property type="entry name" value="PH"/>
    <property type="match status" value="1"/>
</dbReference>
<comment type="catalytic activity">
    <reaction evidence="18">
        <text>1,2-di-(9Z-octadecenoyl)-sn-glycerol + ATP = 1,2-di-(9Z-octadecenoyl)-sn-glycero-3-phosphate + ADP + H(+)</text>
        <dbReference type="Rhea" id="RHEA:40327"/>
        <dbReference type="ChEBI" id="CHEBI:15378"/>
        <dbReference type="ChEBI" id="CHEBI:30616"/>
        <dbReference type="ChEBI" id="CHEBI:52333"/>
        <dbReference type="ChEBI" id="CHEBI:74546"/>
        <dbReference type="ChEBI" id="CHEBI:456216"/>
    </reaction>
    <physiologicalReaction direction="left-to-right" evidence="18">
        <dbReference type="Rhea" id="RHEA:40328"/>
    </physiologicalReaction>
</comment>
<evidence type="ECO:0000256" key="22">
    <source>
        <dbReference type="SAM" id="Coils"/>
    </source>
</evidence>
<keyword evidence="5" id="KW-1003">Cell membrane</keyword>
<dbReference type="Gene3D" id="3.30.60.20">
    <property type="match status" value="2"/>
</dbReference>
<evidence type="ECO:0000256" key="12">
    <source>
        <dbReference type="ARBA" id="ARBA00022771"/>
    </source>
</evidence>
<dbReference type="InterPro" id="IPR001206">
    <property type="entry name" value="Diacylglycerol_kinase_cat_dom"/>
</dbReference>
<dbReference type="UniPathway" id="UPA00230"/>
<proteinExistence type="inferred from homology"/>
<dbReference type="PROSITE" id="PS50003">
    <property type="entry name" value="PH_DOMAIN"/>
    <property type="match status" value="1"/>
</dbReference>
<dbReference type="InterPro" id="IPR054474">
    <property type="entry name" value="DGKD_4H"/>
</dbReference>
<dbReference type="EC" id="2.7.1.107" evidence="21"/>
<keyword evidence="11 21" id="KW-0547">Nucleotide-binding</keyword>
<feature type="compositionally biased region" description="Basic residues" evidence="23">
    <location>
        <begin position="29"/>
        <end position="38"/>
    </location>
</feature>
<dbReference type="Pfam" id="PF00130">
    <property type="entry name" value="C1_1"/>
    <property type="match status" value="2"/>
</dbReference>
<keyword evidence="29" id="KW-1185">Reference proteome</keyword>
<keyword evidence="10" id="KW-0677">Repeat</keyword>
<evidence type="ECO:0000259" key="25">
    <source>
        <dbReference type="PROSITE" id="PS50081"/>
    </source>
</evidence>
<keyword evidence="8 21" id="KW-0808">Transferase</keyword>
<dbReference type="Pfam" id="PF22944">
    <property type="entry name" value="DGKD_4H"/>
    <property type="match status" value="1"/>
</dbReference>
<dbReference type="GO" id="GO:0008270">
    <property type="term" value="F:zinc ion binding"/>
    <property type="evidence" value="ECO:0007669"/>
    <property type="project" value="UniProtKB-KW"/>
</dbReference>
<dbReference type="InterPro" id="IPR047477">
    <property type="entry name" value="C1_DGKdelta_rpt2"/>
</dbReference>
<feature type="domain" description="Phorbol-ester/DAG-type" evidence="25">
    <location>
        <begin position="225"/>
        <end position="276"/>
    </location>
</feature>
<dbReference type="OrthoDB" id="196165at2759"/>
<dbReference type="InterPro" id="IPR046349">
    <property type="entry name" value="C1-like_sf"/>
</dbReference>
<keyword evidence="15 21" id="KW-0067">ATP-binding</keyword>
<dbReference type="Proteomes" id="UP000770717">
    <property type="component" value="Unassembled WGS sequence"/>
</dbReference>
<dbReference type="AlphaFoldDB" id="A0A8J6KHR3"/>
<dbReference type="GO" id="GO:0005737">
    <property type="term" value="C:cytoplasm"/>
    <property type="evidence" value="ECO:0007669"/>
    <property type="project" value="UniProtKB-SubCell"/>
</dbReference>
<evidence type="ECO:0000256" key="7">
    <source>
        <dbReference type="ARBA" id="ARBA00022553"/>
    </source>
</evidence>
<evidence type="ECO:0000256" key="13">
    <source>
        <dbReference type="ARBA" id="ARBA00022777"/>
    </source>
</evidence>
<evidence type="ECO:0000256" key="5">
    <source>
        <dbReference type="ARBA" id="ARBA00022475"/>
    </source>
</evidence>
<dbReference type="Gene3D" id="3.40.50.10330">
    <property type="entry name" value="Probable inorganic polyphosphate/atp-NAD kinase, domain 1"/>
    <property type="match status" value="1"/>
</dbReference>
<keyword evidence="9" id="KW-0479">Metal-binding</keyword>
<dbReference type="CDD" id="cd20893">
    <property type="entry name" value="C1_DGKdelta_rpt2"/>
    <property type="match status" value="1"/>
</dbReference>
<dbReference type="SMART" id="SM00046">
    <property type="entry name" value="DAGKc"/>
    <property type="match status" value="1"/>
</dbReference>
<dbReference type="GO" id="GO:0007200">
    <property type="term" value="P:phospholipase C-activating G protein-coupled receptor signaling pathway"/>
    <property type="evidence" value="ECO:0007669"/>
    <property type="project" value="InterPro"/>
</dbReference>
<dbReference type="SUPFAM" id="SSF50729">
    <property type="entry name" value="PH domain-like"/>
    <property type="match status" value="1"/>
</dbReference>
<evidence type="ECO:0000256" key="23">
    <source>
        <dbReference type="SAM" id="MobiDB-lite"/>
    </source>
</evidence>
<evidence type="ECO:0000256" key="14">
    <source>
        <dbReference type="ARBA" id="ARBA00022833"/>
    </source>
</evidence>
<dbReference type="InterPro" id="IPR013761">
    <property type="entry name" value="SAM/pointed_sf"/>
</dbReference>
<dbReference type="InterPro" id="IPR002219">
    <property type="entry name" value="PKC_DAG/PE"/>
</dbReference>
<dbReference type="InterPro" id="IPR001849">
    <property type="entry name" value="PH_domain"/>
</dbReference>
<feature type="coiled-coil region" evidence="22">
    <location>
        <begin position="590"/>
        <end position="621"/>
    </location>
</feature>
<evidence type="ECO:0000256" key="16">
    <source>
        <dbReference type="ARBA" id="ARBA00023098"/>
    </source>
</evidence>
<dbReference type="Gene3D" id="1.10.150.50">
    <property type="entry name" value="Transcription Factor, Ets-1"/>
    <property type="match status" value="1"/>
</dbReference>
<dbReference type="InterPro" id="IPR000756">
    <property type="entry name" value="Diacylglycerol_kin_accessory"/>
</dbReference>
<evidence type="ECO:0000313" key="29">
    <source>
        <dbReference type="Proteomes" id="UP000770717"/>
    </source>
</evidence>
<dbReference type="PANTHER" id="PTHR11255">
    <property type="entry name" value="DIACYLGLYCEROL KINASE"/>
    <property type="match status" value="1"/>
</dbReference>
<dbReference type="GO" id="GO:0004143">
    <property type="term" value="F:ATP-dependent diacylglycerol kinase activity"/>
    <property type="evidence" value="ECO:0007669"/>
    <property type="project" value="UniProtKB-EC"/>
</dbReference>
<dbReference type="FunFam" id="3.30.60.20:FF:000029">
    <property type="entry name" value="Diacylglycerol kinase"/>
    <property type="match status" value="1"/>
</dbReference>
<feature type="domain" description="DAGKc" evidence="27">
    <location>
        <begin position="307"/>
        <end position="442"/>
    </location>
</feature>
<evidence type="ECO:0000256" key="3">
    <source>
        <dbReference type="ARBA" id="ARBA00005175"/>
    </source>
</evidence>
<dbReference type="FunFam" id="3.30.60.20:FF:000002">
    <property type="entry name" value="Diacylglycerol kinase"/>
    <property type="match status" value="1"/>
</dbReference>
<evidence type="ECO:0000256" key="18">
    <source>
        <dbReference type="ARBA" id="ARBA00023371"/>
    </source>
</evidence>
<dbReference type="InterPro" id="IPR001660">
    <property type="entry name" value="SAM"/>
</dbReference>
<evidence type="ECO:0000259" key="27">
    <source>
        <dbReference type="PROSITE" id="PS50146"/>
    </source>
</evidence>
<comment type="similarity">
    <text evidence="4 21">Belongs to the eukaryotic diacylglycerol kinase family.</text>
</comment>
<evidence type="ECO:0000259" key="26">
    <source>
        <dbReference type="PROSITE" id="PS50105"/>
    </source>
</evidence>
<dbReference type="Gene3D" id="2.60.200.40">
    <property type="match status" value="1"/>
</dbReference>
<keyword evidence="17" id="KW-0472">Membrane</keyword>
<dbReference type="FunFam" id="2.60.200.40:FF:000001">
    <property type="entry name" value="Diacylglycerol kinase"/>
    <property type="match status" value="1"/>
</dbReference>
<evidence type="ECO:0000256" key="6">
    <source>
        <dbReference type="ARBA" id="ARBA00022490"/>
    </source>
</evidence>
<dbReference type="Pfam" id="PF07647">
    <property type="entry name" value="SAM_2"/>
    <property type="match status" value="1"/>
</dbReference>
<dbReference type="SMART" id="SM00109">
    <property type="entry name" value="C1"/>
    <property type="match status" value="2"/>
</dbReference>
<dbReference type="PROSITE" id="PS50146">
    <property type="entry name" value="DAGK"/>
    <property type="match status" value="1"/>
</dbReference>
<evidence type="ECO:0000256" key="1">
    <source>
        <dbReference type="ARBA" id="ARBA00004236"/>
    </source>
</evidence>
<evidence type="ECO:0000256" key="15">
    <source>
        <dbReference type="ARBA" id="ARBA00022840"/>
    </source>
</evidence>
<feature type="region of interest" description="Disordered" evidence="23">
    <location>
        <begin position="545"/>
        <end position="565"/>
    </location>
</feature>
<evidence type="ECO:0000256" key="21">
    <source>
        <dbReference type="RuleBase" id="RU361128"/>
    </source>
</evidence>
<dbReference type="CDD" id="cd13274">
    <property type="entry name" value="PH_DGK_type2"/>
    <property type="match status" value="1"/>
</dbReference>
<evidence type="ECO:0000256" key="10">
    <source>
        <dbReference type="ARBA" id="ARBA00022737"/>
    </source>
</evidence>
<dbReference type="InterPro" id="IPR011993">
    <property type="entry name" value="PH-like_dom_sf"/>
</dbReference>
<dbReference type="PROSITE" id="PS50081">
    <property type="entry name" value="ZF_DAG_PE_2"/>
    <property type="match status" value="2"/>
</dbReference>
<feature type="domain" description="PH" evidence="24">
    <location>
        <begin position="43"/>
        <end position="136"/>
    </location>
</feature>
<comment type="pathway">
    <text evidence="3">Lipid metabolism; glycerolipid metabolism.</text>
</comment>
<keyword evidence="22" id="KW-0175">Coiled coil</keyword>
<organism evidence="28 29">
    <name type="scientific">Eleutherodactylus coqui</name>
    <name type="common">Puerto Rican coqui</name>
    <dbReference type="NCBI Taxonomy" id="57060"/>
    <lineage>
        <taxon>Eukaryota</taxon>
        <taxon>Metazoa</taxon>
        <taxon>Chordata</taxon>
        <taxon>Craniata</taxon>
        <taxon>Vertebrata</taxon>
        <taxon>Euteleostomi</taxon>
        <taxon>Amphibia</taxon>
        <taxon>Batrachia</taxon>
        <taxon>Anura</taxon>
        <taxon>Neobatrachia</taxon>
        <taxon>Hyloidea</taxon>
        <taxon>Eleutherodactylidae</taxon>
        <taxon>Eleutherodactylinae</taxon>
        <taxon>Eleutherodactylus</taxon>
        <taxon>Eleutherodactylus</taxon>
    </lineage>
</organism>
<dbReference type="SUPFAM" id="SSF57889">
    <property type="entry name" value="Cysteine-rich domain"/>
    <property type="match status" value="2"/>
</dbReference>
<accession>A0A8J6KHR3</accession>
<evidence type="ECO:0000256" key="20">
    <source>
        <dbReference type="ARBA" id="ARBA00060536"/>
    </source>
</evidence>
<name>A0A8J6KHR3_ELECQ</name>
<dbReference type="Pfam" id="PF00609">
    <property type="entry name" value="DAGK_acc"/>
    <property type="match status" value="1"/>
</dbReference>